<feature type="region of interest" description="Disordered" evidence="1">
    <location>
        <begin position="42"/>
        <end position="67"/>
    </location>
</feature>
<dbReference type="EMBL" id="PVNL01000142">
    <property type="protein sequence ID" value="PRP94260.1"/>
    <property type="molecule type" value="Genomic_DNA"/>
</dbReference>
<sequence length="183" mass="18756">MAHRASAGRLSLVLDSRYSLVMRIRVALLGLVVLAGGACGAGSPSSSATPPEPPHDGSTGATGPRSVHDAGAIAAHEHVGTELPQELIAELRQQGDDANGRLLTLAPGFVATAACSDCGAPSYLRFVAVRCVDPHHCEVLTEQCEGKVSREASVYTIDFRAVEGGADGGTEACAGYSGTFEPV</sequence>
<organism evidence="2 3">
    <name type="scientific">Enhygromyxa salina</name>
    <dbReference type="NCBI Taxonomy" id="215803"/>
    <lineage>
        <taxon>Bacteria</taxon>
        <taxon>Pseudomonadati</taxon>
        <taxon>Myxococcota</taxon>
        <taxon>Polyangia</taxon>
        <taxon>Nannocystales</taxon>
        <taxon>Nannocystaceae</taxon>
        <taxon>Enhygromyxa</taxon>
    </lineage>
</organism>
<reference evidence="2 3" key="1">
    <citation type="submission" date="2018-03" db="EMBL/GenBank/DDBJ databases">
        <title>Draft Genome Sequences of the Obligatory Marine Myxobacteria Enhygromyxa salina SWB007.</title>
        <authorList>
            <person name="Poehlein A."/>
            <person name="Moghaddam J.A."/>
            <person name="Harms H."/>
            <person name="Alanjari M."/>
            <person name="Koenig G.M."/>
            <person name="Daniel R."/>
            <person name="Schaeberle T.F."/>
        </authorList>
    </citation>
    <scope>NUCLEOTIDE SEQUENCE [LARGE SCALE GENOMIC DNA]</scope>
    <source>
        <strain evidence="2 3">SWB007</strain>
    </source>
</reference>
<protein>
    <submittedName>
        <fullName evidence="2">Uncharacterized protein</fullName>
    </submittedName>
</protein>
<accession>A0A2S9XNF6</accession>
<dbReference type="Proteomes" id="UP000238823">
    <property type="component" value="Unassembled WGS sequence"/>
</dbReference>
<gene>
    <name evidence="2" type="ORF">ENSA7_77970</name>
</gene>
<name>A0A2S9XNF6_9BACT</name>
<comment type="caution">
    <text evidence="2">The sequence shown here is derived from an EMBL/GenBank/DDBJ whole genome shotgun (WGS) entry which is preliminary data.</text>
</comment>
<proteinExistence type="predicted"/>
<evidence type="ECO:0000313" key="3">
    <source>
        <dbReference type="Proteomes" id="UP000238823"/>
    </source>
</evidence>
<evidence type="ECO:0000313" key="2">
    <source>
        <dbReference type="EMBL" id="PRP94260.1"/>
    </source>
</evidence>
<evidence type="ECO:0000256" key="1">
    <source>
        <dbReference type="SAM" id="MobiDB-lite"/>
    </source>
</evidence>
<dbReference type="AlphaFoldDB" id="A0A2S9XNF6"/>